<dbReference type="Pfam" id="PF09643">
    <property type="entry name" value="YopX"/>
    <property type="match status" value="1"/>
</dbReference>
<protein>
    <recommendedName>
        <fullName evidence="1">YopX protein domain-containing protein</fullName>
    </recommendedName>
</protein>
<dbReference type="Gene3D" id="2.30.30.290">
    <property type="entry name" value="YopX-like domains"/>
    <property type="match status" value="1"/>
</dbReference>
<feature type="domain" description="YopX protein" evidence="1">
    <location>
        <begin position="5"/>
        <end position="128"/>
    </location>
</feature>
<evidence type="ECO:0000313" key="2">
    <source>
        <dbReference type="EMBL" id="RID89001.1"/>
    </source>
</evidence>
<dbReference type="InterPro" id="IPR019096">
    <property type="entry name" value="YopX_protein"/>
</dbReference>
<dbReference type="AlphaFoldDB" id="A0A398BJ13"/>
<proteinExistence type="predicted"/>
<sequence>MRTIKFRAWEGGKMYYQVRCGGVFDRMPTAPTVWNDEAGDWLNLTGQPYTKVMQFTGLSDKNGVEIYEGDIVYTKEYGEWPMLIRWQEASASFYCHDKSDNIDEHLNMFAAKGGRVIGNIYENPELIKEAADE</sequence>
<reference evidence="2 3" key="1">
    <citation type="submission" date="2018-08" db="EMBL/GenBank/DDBJ databases">
        <title>Bacillus jemisoniae sp. nov., Bacillus chryseoplanitiae sp. nov., Bacillus resnikiae sp. nov., and Bacillus frankliniae sp. nov., isolated from Viking spacecraft and associated surfaces.</title>
        <authorList>
            <person name="Seuylemezian A."/>
            <person name="Vaishampayan P."/>
        </authorList>
    </citation>
    <scope>NUCLEOTIDE SEQUENCE [LARGE SCALE GENOMIC DNA]</scope>
    <source>
        <strain evidence="2 3">JJ-247</strain>
    </source>
</reference>
<dbReference type="RefSeq" id="WP_119110913.1">
    <property type="nucleotide sequence ID" value="NZ_CBCSEO010000001.1"/>
</dbReference>
<dbReference type="SUPFAM" id="SSF159006">
    <property type="entry name" value="YopX-like"/>
    <property type="match status" value="1"/>
</dbReference>
<name>A0A398BJ13_9BACI</name>
<evidence type="ECO:0000259" key="1">
    <source>
        <dbReference type="Pfam" id="PF09643"/>
    </source>
</evidence>
<accession>A0A398BJ13</accession>
<keyword evidence="3" id="KW-1185">Reference proteome</keyword>
<organism evidence="2 3">
    <name type="scientific">Mesobacillus zeae</name>
    <dbReference type="NCBI Taxonomy" id="1917180"/>
    <lineage>
        <taxon>Bacteria</taxon>
        <taxon>Bacillati</taxon>
        <taxon>Bacillota</taxon>
        <taxon>Bacilli</taxon>
        <taxon>Bacillales</taxon>
        <taxon>Bacillaceae</taxon>
        <taxon>Mesobacillus</taxon>
    </lineage>
</organism>
<dbReference type="Proteomes" id="UP000265816">
    <property type="component" value="Unassembled WGS sequence"/>
</dbReference>
<dbReference type="OrthoDB" id="1809393at2"/>
<dbReference type="EMBL" id="QWVT01000001">
    <property type="protein sequence ID" value="RID89001.1"/>
    <property type="molecule type" value="Genomic_DNA"/>
</dbReference>
<comment type="caution">
    <text evidence="2">The sequence shown here is derived from an EMBL/GenBank/DDBJ whole genome shotgun (WGS) entry which is preliminary data.</text>
</comment>
<dbReference type="InterPro" id="IPR023385">
    <property type="entry name" value="YopX-like_C"/>
</dbReference>
<gene>
    <name evidence="2" type="ORF">D1970_00425</name>
</gene>
<evidence type="ECO:0000313" key="3">
    <source>
        <dbReference type="Proteomes" id="UP000265816"/>
    </source>
</evidence>